<dbReference type="Gene3D" id="2.60.120.10">
    <property type="entry name" value="Jelly Rolls"/>
    <property type="match status" value="1"/>
</dbReference>
<evidence type="ECO:0000259" key="1">
    <source>
        <dbReference type="Pfam" id="PF05523"/>
    </source>
</evidence>
<dbReference type="RefSeq" id="WP_289998409.1">
    <property type="nucleotide sequence ID" value="NZ_JAUEPH010000001.1"/>
</dbReference>
<dbReference type="CDD" id="cd20292">
    <property type="entry name" value="cupin_QdtA-like"/>
    <property type="match status" value="1"/>
</dbReference>
<protein>
    <submittedName>
        <fullName evidence="2">FdtA/QdtA family cupin domain-containing protein</fullName>
    </submittedName>
</protein>
<evidence type="ECO:0000313" key="2">
    <source>
        <dbReference type="EMBL" id="MDN3202852.1"/>
    </source>
</evidence>
<feature type="domain" description="Sugar 3,4-ketoisomerase QdtA cupin" evidence="1">
    <location>
        <begin position="20"/>
        <end position="141"/>
    </location>
</feature>
<keyword evidence="3" id="KW-1185">Reference proteome</keyword>
<dbReference type="InterPro" id="IPR008894">
    <property type="entry name" value="QdtA_cupin_dom"/>
</dbReference>
<dbReference type="Proteomes" id="UP001171916">
    <property type="component" value="Unassembled WGS sequence"/>
</dbReference>
<dbReference type="EMBL" id="JAUEPH010000001">
    <property type="protein sequence ID" value="MDN3202852.1"/>
    <property type="molecule type" value="Genomic_DNA"/>
</dbReference>
<dbReference type="Pfam" id="PF05523">
    <property type="entry name" value="FdtA"/>
    <property type="match status" value="1"/>
</dbReference>
<dbReference type="InterPro" id="IPR014710">
    <property type="entry name" value="RmlC-like_jellyroll"/>
</dbReference>
<accession>A0ABT7Y8K6</accession>
<organism evidence="2 3">
    <name type="scientific">Algoriphagus sediminis</name>
    <dbReference type="NCBI Taxonomy" id="3057113"/>
    <lineage>
        <taxon>Bacteria</taxon>
        <taxon>Pseudomonadati</taxon>
        <taxon>Bacteroidota</taxon>
        <taxon>Cytophagia</taxon>
        <taxon>Cytophagales</taxon>
        <taxon>Cyclobacteriaceae</taxon>
        <taxon>Algoriphagus</taxon>
    </lineage>
</organism>
<sequence>MLSQEQLAQFQAQIPFVFDFGIKGDPTGKLSFWQKNEIFPEGIQRCFWVYDVDEDETRGNHAHRSEGQVIVAIKGKISLKITDTAGNTKAFTLENPYEGFYLPPKYWIQTKFESGAVLLGMCNEPFEDGDYIRDFEEFLAMGR</sequence>
<name>A0ABT7Y8K6_9BACT</name>
<reference evidence="2" key="1">
    <citation type="submission" date="2023-06" db="EMBL/GenBank/DDBJ databases">
        <title>Robiginitalea aurantiacus sp. nov. and Algoriphagus sediminis sp. nov., isolated from coastal sediment.</title>
        <authorList>
            <person name="Zhou Z.Y."/>
            <person name="An J."/>
            <person name="Jia Y.W."/>
            <person name="Du Z.J."/>
        </authorList>
    </citation>
    <scope>NUCLEOTIDE SEQUENCE</scope>
    <source>
        <strain evidence="2">C2-7</strain>
    </source>
</reference>
<dbReference type="SUPFAM" id="SSF51182">
    <property type="entry name" value="RmlC-like cupins"/>
    <property type="match status" value="1"/>
</dbReference>
<proteinExistence type="predicted"/>
<gene>
    <name evidence="2" type="ORF">QVH07_01770</name>
</gene>
<dbReference type="InterPro" id="IPR011051">
    <property type="entry name" value="RmlC_Cupin_sf"/>
</dbReference>
<comment type="caution">
    <text evidence="2">The sequence shown here is derived from an EMBL/GenBank/DDBJ whole genome shotgun (WGS) entry which is preliminary data.</text>
</comment>
<evidence type="ECO:0000313" key="3">
    <source>
        <dbReference type="Proteomes" id="UP001171916"/>
    </source>
</evidence>